<evidence type="ECO:0000313" key="3">
    <source>
        <dbReference type="Proteomes" id="UP000192501"/>
    </source>
</evidence>
<keyword evidence="1" id="KW-0472">Membrane</keyword>
<dbReference type="VEuPathDB" id="MicrosporidiaDB:HERIO_994"/>
<accession>A0A1X0QIP2</accession>
<comment type="caution">
    <text evidence="2">The sequence shown here is derived from an EMBL/GenBank/DDBJ whole genome shotgun (WGS) entry which is preliminary data.</text>
</comment>
<dbReference type="VEuPathDB" id="MicrosporidiaDB:A0H76_491"/>
<dbReference type="Proteomes" id="UP000192501">
    <property type="component" value="Unassembled WGS sequence"/>
</dbReference>
<organism evidence="2 3">
    <name type="scientific">Hepatospora eriocheir</name>
    <dbReference type="NCBI Taxonomy" id="1081669"/>
    <lineage>
        <taxon>Eukaryota</taxon>
        <taxon>Fungi</taxon>
        <taxon>Fungi incertae sedis</taxon>
        <taxon>Microsporidia</taxon>
        <taxon>Hepatosporidae</taxon>
        <taxon>Hepatospora</taxon>
    </lineage>
</organism>
<evidence type="ECO:0000256" key="1">
    <source>
        <dbReference type="SAM" id="Phobius"/>
    </source>
</evidence>
<feature type="transmembrane region" description="Helical" evidence="1">
    <location>
        <begin position="12"/>
        <end position="29"/>
    </location>
</feature>
<gene>
    <name evidence="2" type="ORF">A0H76_491</name>
</gene>
<keyword evidence="1" id="KW-1133">Transmembrane helix</keyword>
<proteinExistence type="predicted"/>
<name>A0A1X0QIP2_9MICR</name>
<dbReference type="EMBL" id="LTAI01000146">
    <property type="protein sequence ID" value="ORD99629.1"/>
    <property type="molecule type" value="Genomic_DNA"/>
</dbReference>
<dbReference type="VEuPathDB" id="MicrosporidiaDB:HERIO_993"/>
<evidence type="ECO:0000313" key="2">
    <source>
        <dbReference type="EMBL" id="ORD99629.1"/>
    </source>
</evidence>
<keyword evidence="1" id="KW-0812">Transmembrane</keyword>
<protein>
    <submittedName>
        <fullName evidence="2">Uncharacterized protein</fullName>
    </submittedName>
</protein>
<dbReference type="AlphaFoldDB" id="A0A1X0QIP2"/>
<reference evidence="2 3" key="1">
    <citation type="journal article" date="2017" name="Environ. Microbiol.">
        <title>Decay of the glycolytic pathway and adaptation to intranuclear parasitism within Enterocytozoonidae microsporidia.</title>
        <authorList>
            <person name="Wiredu Boakye D."/>
            <person name="Jaroenlak P."/>
            <person name="Prachumwat A."/>
            <person name="Williams T.A."/>
            <person name="Bateman K.S."/>
            <person name="Itsathitphaisarn O."/>
            <person name="Sritunyalucksana K."/>
            <person name="Paszkiewicz K.H."/>
            <person name="Moore K.A."/>
            <person name="Stentiford G.D."/>
            <person name="Williams B.A."/>
        </authorList>
    </citation>
    <scope>NUCLEOTIDE SEQUENCE [LARGE SCALE GENOMIC DNA]</scope>
    <source>
        <strain evidence="3">canceri</strain>
    </source>
</reference>
<sequence>MFKTYKVSKYFMILYKYYLKLFNIINLYLQATRMSNNNQHHIMKIKHEVARKLMSLKVNYVISVEFYESLKPANKYCFMQSLVDGTFNLMNEIQQPMIVHLFDDKVFMKTYLNQYILLIKYNYMVCLRRICSSIYLFLSNNVTIFDSKRVETIIQEHVKKYPILKYYYDMFVFDEIIKSRHCISELEVVLERIFE</sequence>